<evidence type="ECO:0000313" key="1">
    <source>
        <dbReference type="EMBL" id="GAA4513039.1"/>
    </source>
</evidence>
<dbReference type="EMBL" id="BAABGR010000006">
    <property type="protein sequence ID" value="GAA4513039.1"/>
    <property type="molecule type" value="Genomic_DNA"/>
</dbReference>
<organism evidence="1 2">
    <name type="scientific">Sphingobacterium thermophilum</name>
    <dbReference type="NCBI Taxonomy" id="768534"/>
    <lineage>
        <taxon>Bacteria</taxon>
        <taxon>Pseudomonadati</taxon>
        <taxon>Bacteroidota</taxon>
        <taxon>Sphingobacteriia</taxon>
        <taxon>Sphingobacteriales</taxon>
        <taxon>Sphingobacteriaceae</taxon>
        <taxon>Sphingobacterium</taxon>
    </lineage>
</organism>
<sequence length="85" mass="9912">MLFEELPKIIRESTILSQEDKRLLATIECIPTDMEIDRFRIDPSILELTNAFIGDESTRHIHLQEMAKQYLEEGNINAAWKVLLL</sequence>
<comment type="caution">
    <text evidence="1">The sequence shown here is derived from an EMBL/GenBank/DDBJ whole genome shotgun (WGS) entry which is preliminary data.</text>
</comment>
<name>A0ABP8QY65_9SPHI</name>
<protein>
    <submittedName>
        <fullName evidence="1">Uncharacterized protein</fullName>
    </submittedName>
</protein>
<gene>
    <name evidence="1" type="ORF">GCM10023173_08120</name>
</gene>
<dbReference type="RefSeq" id="WP_039053621.1">
    <property type="nucleotide sequence ID" value="NZ_BAABGR010000006.1"/>
</dbReference>
<proteinExistence type="predicted"/>
<keyword evidence="2" id="KW-1185">Reference proteome</keyword>
<accession>A0ABP8QY65</accession>
<evidence type="ECO:0000313" key="2">
    <source>
        <dbReference type="Proteomes" id="UP001500394"/>
    </source>
</evidence>
<dbReference type="Proteomes" id="UP001500394">
    <property type="component" value="Unassembled WGS sequence"/>
</dbReference>
<reference evidence="2" key="1">
    <citation type="journal article" date="2019" name="Int. J. Syst. Evol. Microbiol.">
        <title>The Global Catalogue of Microorganisms (GCM) 10K type strain sequencing project: providing services to taxonomists for standard genome sequencing and annotation.</title>
        <authorList>
            <consortium name="The Broad Institute Genomics Platform"/>
            <consortium name="The Broad Institute Genome Sequencing Center for Infectious Disease"/>
            <person name="Wu L."/>
            <person name="Ma J."/>
        </authorList>
    </citation>
    <scope>NUCLEOTIDE SEQUENCE [LARGE SCALE GENOMIC DNA]</scope>
    <source>
        <strain evidence="2">JCM 17858</strain>
    </source>
</reference>